<name>A0A239U900_9FIRM</name>
<dbReference type="EC" id="5.1.1.1" evidence="5"/>
<evidence type="ECO:0000256" key="7">
    <source>
        <dbReference type="PIRSR" id="PIRSR600821-52"/>
    </source>
</evidence>
<dbReference type="InterPro" id="IPR020622">
    <property type="entry name" value="Ala_racemase_pyridoxalP-BS"/>
</dbReference>
<comment type="pathway">
    <text evidence="5">Amino-acid biosynthesis; D-alanine biosynthesis; D-alanine from L-alanine: step 1/1.</text>
</comment>
<dbReference type="SUPFAM" id="SSF51419">
    <property type="entry name" value="PLP-binding barrel"/>
    <property type="match status" value="1"/>
</dbReference>
<feature type="domain" description="Alanine racemase C-terminal" evidence="8">
    <location>
        <begin position="248"/>
        <end position="376"/>
    </location>
</feature>
<dbReference type="NCBIfam" id="TIGR00492">
    <property type="entry name" value="alr"/>
    <property type="match status" value="1"/>
</dbReference>
<evidence type="ECO:0000256" key="6">
    <source>
        <dbReference type="PIRSR" id="PIRSR600821-50"/>
    </source>
</evidence>
<reference evidence="9 10" key="1">
    <citation type="submission" date="2017-06" db="EMBL/GenBank/DDBJ databases">
        <authorList>
            <consortium name="Pathogen Informatics"/>
        </authorList>
    </citation>
    <scope>NUCLEOTIDE SEQUENCE [LARGE SCALE GENOMIC DNA]</scope>
    <source>
        <strain evidence="9 10">NCTC10570</strain>
    </source>
</reference>
<dbReference type="Proteomes" id="UP000215383">
    <property type="component" value="Chromosome 1"/>
</dbReference>
<keyword evidence="4 5" id="KW-0413">Isomerase</keyword>
<dbReference type="eggNOG" id="COG0787">
    <property type="taxonomic scope" value="Bacteria"/>
</dbReference>
<dbReference type="InterPro" id="IPR000821">
    <property type="entry name" value="Ala_racemase"/>
</dbReference>
<evidence type="ECO:0000313" key="9">
    <source>
        <dbReference type="EMBL" id="SNV05463.1"/>
    </source>
</evidence>
<dbReference type="InterPro" id="IPR029066">
    <property type="entry name" value="PLP-binding_barrel"/>
</dbReference>
<dbReference type="AlphaFoldDB" id="A0A239U900"/>
<dbReference type="InterPro" id="IPR011079">
    <property type="entry name" value="Ala_racemase_C"/>
</dbReference>
<dbReference type="PANTHER" id="PTHR30511">
    <property type="entry name" value="ALANINE RACEMASE"/>
    <property type="match status" value="1"/>
</dbReference>
<dbReference type="Pfam" id="PF00842">
    <property type="entry name" value="Ala_racemase_C"/>
    <property type="match status" value="1"/>
</dbReference>
<dbReference type="Gene3D" id="2.40.37.10">
    <property type="entry name" value="Lyase, Ornithine Decarboxylase, Chain A, domain 1"/>
    <property type="match status" value="1"/>
</dbReference>
<comment type="catalytic activity">
    <reaction evidence="1 5">
        <text>L-alanine = D-alanine</text>
        <dbReference type="Rhea" id="RHEA:20249"/>
        <dbReference type="ChEBI" id="CHEBI:57416"/>
        <dbReference type="ChEBI" id="CHEBI:57972"/>
        <dbReference type="EC" id="5.1.1.1"/>
    </reaction>
</comment>
<evidence type="ECO:0000256" key="4">
    <source>
        <dbReference type="ARBA" id="ARBA00023235"/>
    </source>
</evidence>
<comment type="similarity">
    <text evidence="5">Belongs to the alanine racemase family.</text>
</comment>
<dbReference type="PRINTS" id="PR00992">
    <property type="entry name" value="ALARACEMASE"/>
</dbReference>
<proteinExistence type="inferred from homology"/>
<feature type="active site" description="Proton acceptor; specific for L-alanine" evidence="5">
    <location>
        <position position="269"/>
    </location>
</feature>
<accession>A0A239U900</accession>
<dbReference type="GO" id="GO:0030632">
    <property type="term" value="P:D-alanine biosynthetic process"/>
    <property type="evidence" value="ECO:0007669"/>
    <property type="project" value="UniProtKB-UniRule"/>
</dbReference>
<comment type="cofactor">
    <cofactor evidence="2 5 6">
        <name>pyridoxal 5'-phosphate</name>
        <dbReference type="ChEBI" id="CHEBI:597326"/>
    </cofactor>
</comment>
<dbReference type="Gene3D" id="3.20.20.10">
    <property type="entry name" value="Alanine racemase"/>
    <property type="match status" value="1"/>
</dbReference>
<dbReference type="GO" id="GO:0009252">
    <property type="term" value="P:peptidoglycan biosynthetic process"/>
    <property type="evidence" value="ECO:0007669"/>
    <property type="project" value="TreeGrafter"/>
</dbReference>
<feature type="active site" description="Proton acceptor; specific for D-alanine" evidence="5">
    <location>
        <position position="40"/>
    </location>
</feature>
<dbReference type="HAMAP" id="MF_01201">
    <property type="entry name" value="Ala_racemase"/>
    <property type="match status" value="1"/>
</dbReference>
<evidence type="ECO:0000256" key="3">
    <source>
        <dbReference type="ARBA" id="ARBA00022898"/>
    </source>
</evidence>
<dbReference type="InterPro" id="IPR009006">
    <property type="entry name" value="Ala_racemase/Decarboxylase_C"/>
</dbReference>
<dbReference type="InterPro" id="IPR001608">
    <property type="entry name" value="Ala_racemase_N"/>
</dbReference>
<keyword evidence="10" id="KW-1185">Reference proteome</keyword>
<dbReference type="PANTHER" id="PTHR30511:SF0">
    <property type="entry name" value="ALANINE RACEMASE, CATABOLIC-RELATED"/>
    <property type="match status" value="1"/>
</dbReference>
<feature type="modified residue" description="N6-(pyridoxal phosphate)lysine" evidence="5 6">
    <location>
        <position position="40"/>
    </location>
</feature>
<sequence>MMEHGMTKLLWTEIDLDVIAQNMRIIRDLSKSKEVAAVVKADAYGHGSVALAKTLLENGATRFAVARLDEAIELRHHGITAPIFILGYTDPARASEAIAYNVDVCMYDYEEAKIFSAEAVKQNSKVAFHIAIDTGMERIGYRPNSDSVAEIVKISKLPNVVLEGIFTHFCLADTTDKTFTHKQYQRFKWVCDELAKQNVKINVHHCANSAAIIDLPQYHYDMVRAGVILYGMAPSDEVDIKHIGLKPAMSFKCEVTLVKTVNAGEGIGYGHKYIADSKRTIATIPVGYADGYTRLLSGKAEVLIHGKRAKVVGNICMDQCMVDVTDIPDVKVGDEVVIFGTQGNECILADELADKLGTINYEITCMISRRVPRFYLKDHERVFYKSYLSDLALSMYNL</sequence>
<dbReference type="GeneID" id="78508141"/>
<dbReference type="PROSITE" id="PS00395">
    <property type="entry name" value="ALANINE_RACEMASE"/>
    <property type="match status" value="1"/>
</dbReference>
<dbReference type="FunFam" id="2.40.37.10:FF:000006">
    <property type="entry name" value="Alanine racemase"/>
    <property type="match status" value="1"/>
</dbReference>
<dbReference type="EMBL" id="LT906446">
    <property type="protein sequence ID" value="SNV05463.1"/>
    <property type="molecule type" value="Genomic_DNA"/>
</dbReference>
<dbReference type="GO" id="GO:0030170">
    <property type="term" value="F:pyridoxal phosphate binding"/>
    <property type="evidence" value="ECO:0007669"/>
    <property type="project" value="UniProtKB-UniRule"/>
</dbReference>
<dbReference type="CDD" id="cd00430">
    <property type="entry name" value="PLPDE_III_AR"/>
    <property type="match status" value="1"/>
</dbReference>
<evidence type="ECO:0000256" key="5">
    <source>
        <dbReference type="HAMAP-Rule" id="MF_01201"/>
    </source>
</evidence>
<feature type="binding site" evidence="5 7">
    <location>
        <position position="138"/>
    </location>
    <ligand>
        <name>substrate</name>
    </ligand>
</feature>
<gene>
    <name evidence="9" type="primary">alr</name>
    <name evidence="9" type="ORF">SAMEA4364220_02164</name>
</gene>
<feature type="binding site" evidence="5 7">
    <location>
        <position position="317"/>
    </location>
    <ligand>
        <name>substrate</name>
    </ligand>
</feature>
<dbReference type="SMART" id="SM01005">
    <property type="entry name" value="Ala_racemase_C"/>
    <property type="match status" value="1"/>
</dbReference>
<dbReference type="SUPFAM" id="SSF50621">
    <property type="entry name" value="Alanine racemase C-terminal domain-like"/>
    <property type="match status" value="1"/>
</dbReference>
<keyword evidence="3 5" id="KW-0663">Pyridoxal phosphate</keyword>
<evidence type="ECO:0000259" key="8">
    <source>
        <dbReference type="SMART" id="SM01005"/>
    </source>
</evidence>
<dbReference type="RefSeq" id="WP_027889474.1">
    <property type="nucleotide sequence ID" value="NZ_CASFMS010000017.1"/>
</dbReference>
<protein>
    <recommendedName>
        <fullName evidence="5">Alanine racemase</fullName>
        <ecNumber evidence="5">5.1.1.1</ecNumber>
    </recommendedName>
</protein>
<dbReference type="GO" id="GO:0005829">
    <property type="term" value="C:cytosol"/>
    <property type="evidence" value="ECO:0007669"/>
    <property type="project" value="TreeGrafter"/>
</dbReference>
<dbReference type="FunFam" id="3.20.20.10:FF:000002">
    <property type="entry name" value="Alanine racemase"/>
    <property type="match status" value="1"/>
</dbReference>
<organism evidence="9 10">
    <name type="scientific">Megamonas hypermegale</name>
    <dbReference type="NCBI Taxonomy" id="158847"/>
    <lineage>
        <taxon>Bacteria</taxon>
        <taxon>Bacillati</taxon>
        <taxon>Bacillota</taxon>
        <taxon>Negativicutes</taxon>
        <taxon>Selenomonadales</taxon>
        <taxon>Selenomonadaceae</taxon>
        <taxon>Megamonas</taxon>
    </lineage>
</organism>
<comment type="function">
    <text evidence="5">Catalyzes the interconversion of L-alanine and D-alanine. May also act on other amino acids.</text>
</comment>
<dbReference type="UniPathway" id="UPA00042">
    <property type="reaction ID" value="UER00497"/>
</dbReference>
<evidence type="ECO:0000256" key="2">
    <source>
        <dbReference type="ARBA" id="ARBA00001933"/>
    </source>
</evidence>
<evidence type="ECO:0000256" key="1">
    <source>
        <dbReference type="ARBA" id="ARBA00000316"/>
    </source>
</evidence>
<evidence type="ECO:0000313" key="10">
    <source>
        <dbReference type="Proteomes" id="UP000215383"/>
    </source>
</evidence>
<dbReference type="Pfam" id="PF01168">
    <property type="entry name" value="Ala_racemase_N"/>
    <property type="match status" value="1"/>
</dbReference>
<dbReference type="GO" id="GO:0008784">
    <property type="term" value="F:alanine racemase activity"/>
    <property type="evidence" value="ECO:0007669"/>
    <property type="project" value="UniProtKB-UniRule"/>
</dbReference>